<keyword evidence="1" id="KW-0472">Membrane</keyword>
<sequence>MIPVPAFIRALKSGEELANSATWKNRQALVTAITALLLASAEIARACGVDVPFADGQITALTGAVVVLVFNVWATYATSRRVGTRKRTGLQWPEIGK</sequence>
<evidence type="ECO:0000313" key="2">
    <source>
        <dbReference type="EMBL" id="MBK7424512.1"/>
    </source>
</evidence>
<evidence type="ECO:0000256" key="1">
    <source>
        <dbReference type="SAM" id="Phobius"/>
    </source>
</evidence>
<evidence type="ECO:0008006" key="4">
    <source>
        <dbReference type="Google" id="ProtNLM"/>
    </source>
</evidence>
<accession>A0A9D7FF58</accession>
<dbReference type="Proteomes" id="UP000886602">
    <property type="component" value="Unassembled WGS sequence"/>
</dbReference>
<evidence type="ECO:0000313" key="3">
    <source>
        <dbReference type="Proteomes" id="UP000886602"/>
    </source>
</evidence>
<name>A0A9D7FF58_9RHOO</name>
<keyword evidence="1" id="KW-0812">Transmembrane</keyword>
<dbReference type="EMBL" id="JADJNC010000032">
    <property type="protein sequence ID" value="MBK7424512.1"/>
    <property type="molecule type" value="Genomic_DNA"/>
</dbReference>
<keyword evidence="1" id="KW-1133">Transmembrane helix</keyword>
<feature type="transmembrane region" description="Helical" evidence="1">
    <location>
        <begin position="58"/>
        <end position="77"/>
    </location>
</feature>
<comment type="caution">
    <text evidence="2">The sequence shown here is derived from an EMBL/GenBank/DDBJ whole genome shotgun (WGS) entry which is preliminary data.</text>
</comment>
<organism evidence="2 3">
    <name type="scientific">Candidatus Propionivibrio dominans</name>
    <dbReference type="NCBI Taxonomy" id="2954373"/>
    <lineage>
        <taxon>Bacteria</taxon>
        <taxon>Pseudomonadati</taxon>
        <taxon>Pseudomonadota</taxon>
        <taxon>Betaproteobacteria</taxon>
        <taxon>Rhodocyclales</taxon>
        <taxon>Rhodocyclaceae</taxon>
        <taxon>Propionivibrio</taxon>
    </lineage>
</organism>
<reference evidence="2" key="1">
    <citation type="submission" date="2020-10" db="EMBL/GenBank/DDBJ databases">
        <title>Connecting structure to function with the recovery of over 1000 high-quality activated sludge metagenome-assembled genomes encoding full-length rRNA genes using long-read sequencing.</title>
        <authorList>
            <person name="Singleton C.M."/>
            <person name="Petriglieri F."/>
            <person name="Kristensen J.M."/>
            <person name="Kirkegaard R.H."/>
            <person name="Michaelsen T.Y."/>
            <person name="Andersen M.H."/>
            <person name="Karst S.M."/>
            <person name="Dueholm M.S."/>
            <person name="Nielsen P.H."/>
            <person name="Albertsen M."/>
        </authorList>
    </citation>
    <scope>NUCLEOTIDE SEQUENCE</scope>
    <source>
        <strain evidence="2">EsbW_18-Q3-R4-48_MAXAC.044</strain>
    </source>
</reference>
<dbReference type="AlphaFoldDB" id="A0A9D7FF58"/>
<protein>
    <recommendedName>
        <fullName evidence="4">Holin</fullName>
    </recommendedName>
</protein>
<proteinExistence type="predicted"/>
<gene>
    <name evidence="2" type="ORF">IPJ48_16325</name>
</gene>